<reference evidence="11 12" key="1">
    <citation type="journal article" date="2014" name="Mol. Biol. Evol.">
        <title>Massive expansion of Ubiquitination-related gene families within the Chlamydiae.</title>
        <authorList>
            <person name="Domman D."/>
            <person name="Collingro A."/>
            <person name="Lagkouvardos I."/>
            <person name="Gehre L."/>
            <person name="Weinmaier T."/>
            <person name="Rattei T."/>
            <person name="Subtil A."/>
            <person name="Horn M."/>
        </authorList>
    </citation>
    <scope>NUCLEOTIDE SEQUENCE [LARGE SCALE GENOMIC DNA]</scope>
    <source>
        <strain evidence="11 12">EI2</strain>
    </source>
</reference>
<dbReference type="HAMAP" id="MF_00815">
    <property type="entry name" value="ATP_synth_gamma_bact"/>
    <property type="match status" value="1"/>
</dbReference>
<comment type="caution">
    <text evidence="11">The sequence shown here is derived from an EMBL/GenBank/DDBJ whole genome shotgun (WGS) entry which is preliminary data.</text>
</comment>
<dbReference type="Gene3D" id="1.10.287.80">
    <property type="entry name" value="ATP synthase, gamma subunit, helix hairpin domain"/>
    <property type="match status" value="1"/>
</dbReference>
<evidence type="ECO:0000256" key="10">
    <source>
        <dbReference type="HAMAP-Rule" id="MF_00815"/>
    </source>
</evidence>
<comment type="subcellular location">
    <subcellularLocation>
        <location evidence="10">Cell membrane</location>
        <topology evidence="10">Peripheral membrane protein</topology>
    </subcellularLocation>
    <subcellularLocation>
        <location evidence="2">Membrane</location>
        <topology evidence="2">Peripheral membrane protein</topology>
    </subcellularLocation>
</comment>
<comment type="similarity">
    <text evidence="3 10">Belongs to the ATPase gamma chain family.</text>
</comment>
<proteinExistence type="inferred from homology"/>
<keyword evidence="5 10" id="KW-0375">Hydrogen ion transport</keyword>
<dbReference type="RefSeq" id="WP_039358566.1">
    <property type="nucleotide sequence ID" value="NZ_JSAN01000073.1"/>
</dbReference>
<dbReference type="SUPFAM" id="SSF52943">
    <property type="entry name" value="ATP synthase (F1-ATPase), gamma subunit"/>
    <property type="match status" value="1"/>
</dbReference>
<sequence length="285" mass="32866">MASLREIRKRLQSIQNIQQLTKAMEMVAASRLHQVQIKVKQAKPYVVKLSEILDRLSQITQDIKHPLLEQREVKKVGVVIVAADMGLSGPYNKDIFSAANKFLKTYTQEQVELILVGKKATDYYKKRPWNIRFEFGEWGEKLTSHQIKTFANQLMSWFLIGELDEIWLVYTHYVTMMTRKVMVEKFLNIQQISPKSEKSPVDYIFEPNPKQIYGAILFNYCMTKFQSILNESYASELAARIFAMKAATSNADDMIEKLTLVRNKVRQAGITKEMLEITSGAEGLK</sequence>
<evidence type="ECO:0000256" key="8">
    <source>
        <dbReference type="ARBA" id="ARBA00023196"/>
    </source>
</evidence>
<evidence type="ECO:0000256" key="2">
    <source>
        <dbReference type="ARBA" id="ARBA00004170"/>
    </source>
</evidence>
<evidence type="ECO:0000256" key="9">
    <source>
        <dbReference type="ARBA" id="ARBA00023310"/>
    </source>
</evidence>
<dbReference type="Pfam" id="PF00231">
    <property type="entry name" value="ATP-synt"/>
    <property type="match status" value="1"/>
</dbReference>
<dbReference type="PATRIC" id="fig|362787.3.peg.1202"/>
<dbReference type="AlphaFoldDB" id="A0A0C1HAA5"/>
<dbReference type="NCBIfam" id="TIGR01146">
    <property type="entry name" value="ATPsyn_F1gamma"/>
    <property type="match status" value="1"/>
</dbReference>
<dbReference type="PANTHER" id="PTHR11693:SF22">
    <property type="entry name" value="ATP SYNTHASE SUBUNIT GAMMA, MITOCHONDRIAL"/>
    <property type="match status" value="1"/>
</dbReference>
<evidence type="ECO:0000313" key="11">
    <source>
        <dbReference type="EMBL" id="KIC71753.1"/>
    </source>
</evidence>
<accession>A0A0C1HAA5</accession>
<protein>
    <recommendedName>
        <fullName evidence="10">ATP synthase gamma chain</fullName>
    </recommendedName>
    <alternativeName>
        <fullName evidence="10">ATP synthase F1 sector gamma subunit</fullName>
    </alternativeName>
    <alternativeName>
        <fullName evidence="10">F-ATPase gamma subunit</fullName>
    </alternativeName>
</protein>
<gene>
    <name evidence="10 11" type="primary">atpG</name>
    <name evidence="11" type="ORF">DB44_DA00070</name>
</gene>
<evidence type="ECO:0000256" key="6">
    <source>
        <dbReference type="ARBA" id="ARBA00023065"/>
    </source>
</evidence>
<dbReference type="InterPro" id="IPR035968">
    <property type="entry name" value="ATP_synth_F1_ATPase_gsu"/>
</dbReference>
<dbReference type="GO" id="GO:0042777">
    <property type="term" value="P:proton motive force-driven plasma membrane ATP synthesis"/>
    <property type="evidence" value="ECO:0007669"/>
    <property type="project" value="UniProtKB-UniRule"/>
</dbReference>
<name>A0A0C1HAA5_9BACT</name>
<organism evidence="11 12">
    <name type="scientific">Candidatus Protochlamydia amoebophila</name>
    <dbReference type="NCBI Taxonomy" id="362787"/>
    <lineage>
        <taxon>Bacteria</taxon>
        <taxon>Pseudomonadati</taxon>
        <taxon>Chlamydiota</taxon>
        <taxon>Chlamydiia</taxon>
        <taxon>Parachlamydiales</taxon>
        <taxon>Parachlamydiaceae</taxon>
        <taxon>Candidatus Protochlamydia</taxon>
    </lineage>
</organism>
<evidence type="ECO:0000256" key="4">
    <source>
        <dbReference type="ARBA" id="ARBA00022448"/>
    </source>
</evidence>
<dbReference type="PRINTS" id="PR00126">
    <property type="entry name" value="ATPASEGAMMA"/>
</dbReference>
<dbReference type="Gene3D" id="3.40.1380.10">
    <property type="match status" value="1"/>
</dbReference>
<dbReference type="GO" id="GO:0045259">
    <property type="term" value="C:proton-transporting ATP synthase complex"/>
    <property type="evidence" value="ECO:0007669"/>
    <property type="project" value="UniProtKB-KW"/>
</dbReference>
<evidence type="ECO:0000256" key="7">
    <source>
        <dbReference type="ARBA" id="ARBA00023136"/>
    </source>
</evidence>
<comment type="subunit">
    <text evidence="10">F-type ATPases have 2 components, CF(1) - the catalytic core - and CF(0) - the membrane proton channel. CF(1) has five subunits: alpha(3), beta(3), gamma(1), delta(1), epsilon(1). CF(0) has three main subunits: a, b and c.</text>
</comment>
<dbReference type="PANTHER" id="PTHR11693">
    <property type="entry name" value="ATP SYNTHASE GAMMA CHAIN"/>
    <property type="match status" value="1"/>
</dbReference>
<keyword evidence="10" id="KW-1003">Cell membrane</keyword>
<keyword evidence="9 10" id="KW-0066">ATP synthesis</keyword>
<comment type="function">
    <text evidence="1 10">Produces ATP from ADP in the presence of a proton gradient across the membrane. The gamma chain is believed to be important in regulating ATPase activity and the flow of protons through the CF(0) complex.</text>
</comment>
<keyword evidence="6 10" id="KW-0406">Ion transport</keyword>
<evidence type="ECO:0000313" key="12">
    <source>
        <dbReference type="Proteomes" id="UP000031465"/>
    </source>
</evidence>
<dbReference type="GO" id="GO:0046933">
    <property type="term" value="F:proton-transporting ATP synthase activity, rotational mechanism"/>
    <property type="evidence" value="ECO:0007669"/>
    <property type="project" value="UniProtKB-UniRule"/>
</dbReference>
<dbReference type="CDD" id="cd12151">
    <property type="entry name" value="F1-ATPase_gamma"/>
    <property type="match status" value="1"/>
</dbReference>
<dbReference type="EMBL" id="JSAN01000073">
    <property type="protein sequence ID" value="KIC71753.1"/>
    <property type="molecule type" value="Genomic_DNA"/>
</dbReference>
<dbReference type="InterPro" id="IPR000131">
    <property type="entry name" value="ATP_synth_F1_gsu"/>
</dbReference>
<dbReference type="GO" id="GO:0005524">
    <property type="term" value="F:ATP binding"/>
    <property type="evidence" value="ECO:0007669"/>
    <property type="project" value="UniProtKB-UniRule"/>
</dbReference>
<keyword evidence="4 10" id="KW-0813">Transport</keyword>
<evidence type="ECO:0000256" key="3">
    <source>
        <dbReference type="ARBA" id="ARBA00007681"/>
    </source>
</evidence>
<evidence type="ECO:0000256" key="5">
    <source>
        <dbReference type="ARBA" id="ARBA00022781"/>
    </source>
</evidence>
<keyword evidence="8 10" id="KW-0139">CF(1)</keyword>
<evidence type="ECO:0000256" key="1">
    <source>
        <dbReference type="ARBA" id="ARBA00003456"/>
    </source>
</evidence>
<dbReference type="Proteomes" id="UP000031465">
    <property type="component" value="Unassembled WGS sequence"/>
</dbReference>
<dbReference type="GO" id="GO:0005886">
    <property type="term" value="C:plasma membrane"/>
    <property type="evidence" value="ECO:0007669"/>
    <property type="project" value="UniProtKB-SubCell"/>
</dbReference>
<keyword evidence="7 10" id="KW-0472">Membrane</keyword>